<dbReference type="InterPro" id="IPR057132">
    <property type="entry name" value="ANC1_spectrin_dom"/>
</dbReference>
<dbReference type="Gene3D" id="1.10.418.10">
    <property type="entry name" value="Calponin-like domain"/>
    <property type="match status" value="2"/>
</dbReference>
<evidence type="ECO:0000256" key="4">
    <source>
        <dbReference type="ARBA" id="ARBA00022490"/>
    </source>
</evidence>
<dbReference type="Pfam" id="PF10541">
    <property type="entry name" value="KASH"/>
    <property type="match status" value="1"/>
</dbReference>
<dbReference type="GO" id="GO:0006997">
    <property type="term" value="P:nucleus organization"/>
    <property type="evidence" value="ECO:0007669"/>
    <property type="project" value="TreeGrafter"/>
</dbReference>
<evidence type="ECO:0000256" key="16">
    <source>
        <dbReference type="SAM" id="Coils"/>
    </source>
</evidence>
<feature type="coiled-coil region" evidence="16">
    <location>
        <begin position="2580"/>
        <end position="2638"/>
    </location>
</feature>
<feature type="coiled-coil region" evidence="16">
    <location>
        <begin position="4023"/>
        <end position="4081"/>
    </location>
</feature>
<comment type="subcellular location">
    <subcellularLocation>
        <location evidence="1">Cytoplasm</location>
        <location evidence="1">Cytoskeleton</location>
    </subcellularLocation>
    <subcellularLocation>
        <location evidence="13">Endomembrane system</location>
        <topology evidence="13">Single-pass type IV membrane protein</topology>
        <orientation evidence="13">Cytoplasmic side</orientation>
    </subcellularLocation>
    <subcellularLocation>
        <location evidence="2">Nucleus membrane</location>
        <topology evidence="2">Single-pass membrane protein</topology>
        <orientation evidence="2">Cytoplasmic side</orientation>
    </subcellularLocation>
    <subcellularLocation>
        <location evidence="14">Nucleus membrane</location>
        <topology evidence="14">Single-pass type IV membrane protein</topology>
    </subcellularLocation>
</comment>
<name>F1KPF9_ASCSU</name>
<dbReference type="PANTHER" id="PTHR21524:SF5">
    <property type="entry name" value="SPECTRIN REPEAT CONTAINING NUCLEAR ENVELOPE PROTEIN 2"/>
    <property type="match status" value="1"/>
</dbReference>
<feature type="coiled-coil region" evidence="16">
    <location>
        <begin position="1273"/>
        <end position="1310"/>
    </location>
</feature>
<dbReference type="GO" id="GO:0048471">
    <property type="term" value="C:perinuclear region of cytoplasm"/>
    <property type="evidence" value="ECO:0007669"/>
    <property type="project" value="TreeGrafter"/>
</dbReference>
<feature type="coiled-coil region" evidence="16">
    <location>
        <begin position="2328"/>
        <end position="2516"/>
    </location>
</feature>
<keyword evidence="10" id="KW-0009">Actin-binding</keyword>
<accession>F1KPF9</accession>
<dbReference type="GO" id="GO:0003779">
    <property type="term" value="F:actin binding"/>
    <property type="evidence" value="ECO:0007669"/>
    <property type="project" value="UniProtKB-KW"/>
</dbReference>
<dbReference type="FunFam" id="1.10.418.10:FF:000099">
    <property type="entry name" value="Nuclear anchorage protein 1"/>
    <property type="match status" value="1"/>
</dbReference>
<feature type="coiled-coil region" evidence="16">
    <location>
        <begin position="3013"/>
        <end position="3111"/>
    </location>
</feature>
<evidence type="ECO:0000256" key="5">
    <source>
        <dbReference type="ARBA" id="ARBA00022692"/>
    </source>
</evidence>
<dbReference type="SMART" id="SM01249">
    <property type="entry name" value="KASH"/>
    <property type="match status" value="1"/>
</dbReference>
<evidence type="ECO:0000256" key="7">
    <source>
        <dbReference type="ARBA" id="ARBA00022989"/>
    </source>
</evidence>
<feature type="coiled-coil region" evidence="16">
    <location>
        <begin position="4456"/>
        <end position="4554"/>
    </location>
</feature>
<evidence type="ECO:0000256" key="13">
    <source>
        <dbReference type="ARBA" id="ARBA00060457"/>
    </source>
</evidence>
<dbReference type="GO" id="GO:0031965">
    <property type="term" value="C:nuclear membrane"/>
    <property type="evidence" value="ECO:0007669"/>
    <property type="project" value="UniProtKB-SubCell"/>
</dbReference>
<keyword evidence="11" id="KW-0206">Cytoskeleton</keyword>
<feature type="domain" description="KASH" evidence="18">
    <location>
        <begin position="4888"/>
        <end position="4947"/>
    </location>
</feature>
<dbReference type="InterPro" id="IPR057133">
    <property type="entry name" value="Spectrin_Anc-1_2"/>
</dbReference>
<feature type="coiled-coil region" evidence="16">
    <location>
        <begin position="3213"/>
        <end position="3302"/>
    </location>
</feature>
<evidence type="ECO:0000259" key="17">
    <source>
        <dbReference type="PROSITE" id="PS50021"/>
    </source>
</evidence>
<evidence type="ECO:0000256" key="14">
    <source>
        <dbReference type="ARBA" id="ARBA00060498"/>
    </source>
</evidence>
<feature type="coiled-coil region" evidence="16">
    <location>
        <begin position="3771"/>
        <end position="3959"/>
    </location>
</feature>
<evidence type="ECO:0000256" key="12">
    <source>
        <dbReference type="ARBA" id="ARBA00023242"/>
    </source>
</evidence>
<feature type="coiled-coil region" evidence="16">
    <location>
        <begin position="2831"/>
        <end position="2885"/>
    </location>
</feature>
<keyword evidence="8 16" id="KW-0175">Coiled coil</keyword>
<dbReference type="InterPro" id="IPR036872">
    <property type="entry name" value="CH_dom_sf"/>
</dbReference>
<keyword evidence="12" id="KW-0539">Nucleus</keyword>
<evidence type="ECO:0000256" key="15">
    <source>
        <dbReference type="PROSITE-ProRule" id="PRU00385"/>
    </source>
</evidence>
<feature type="coiled-coil region" evidence="16">
    <location>
        <begin position="4274"/>
        <end position="4328"/>
    </location>
</feature>
<feature type="coiled-coil region" evidence="16">
    <location>
        <begin position="4115"/>
        <end position="4153"/>
    </location>
</feature>
<dbReference type="Pfam" id="PF00307">
    <property type="entry name" value="CH"/>
    <property type="match status" value="2"/>
</dbReference>
<dbReference type="Pfam" id="PF24615">
    <property type="entry name" value="Spectrin_Anc-1_2"/>
    <property type="match status" value="2"/>
</dbReference>
<organism evidence="19">
    <name type="scientific">Ascaris suum</name>
    <name type="common">Pig roundworm</name>
    <name type="synonym">Ascaris lumbricoides</name>
    <dbReference type="NCBI Taxonomy" id="6253"/>
    <lineage>
        <taxon>Eukaryota</taxon>
        <taxon>Metazoa</taxon>
        <taxon>Ecdysozoa</taxon>
        <taxon>Nematoda</taxon>
        <taxon>Chromadorea</taxon>
        <taxon>Rhabditida</taxon>
        <taxon>Spirurina</taxon>
        <taxon>Ascaridomorpha</taxon>
        <taxon>Ascaridoidea</taxon>
        <taxon>Ascarididae</taxon>
        <taxon>Ascaris</taxon>
    </lineage>
</organism>
<evidence type="ECO:0000313" key="19">
    <source>
        <dbReference type="EMBL" id="ADY39763.1"/>
    </source>
</evidence>
<keyword evidence="7" id="KW-1133">Transmembrane helix</keyword>
<evidence type="ECO:0000256" key="8">
    <source>
        <dbReference type="ARBA" id="ARBA00023054"/>
    </source>
</evidence>
<feature type="coiled-coil region" evidence="16">
    <location>
        <begin position="698"/>
        <end position="735"/>
    </location>
</feature>
<keyword evidence="9 15" id="KW-0472">Membrane</keyword>
<dbReference type="EMBL" id="JI163780">
    <property type="protein sequence ID" value="ADY39763.1"/>
    <property type="molecule type" value="mRNA"/>
</dbReference>
<proteinExistence type="evidence at transcript level"/>
<feature type="coiled-coil region" evidence="16">
    <location>
        <begin position="1670"/>
        <end position="1729"/>
    </location>
</feature>
<sequence>MSVSPPCCKCFSFLRHEHDTAQKNTFTKWINYHLETHSSSSQVKDLFEDLKDGVVLCHLIEVLTGEALPVNKARVSKRVHHISNLTTALSSLRRRGLDLVNNNPADIADGNPRIVLGLIWQIILHFQIETNVQLLREWGFELEGSSPSTSRTASSGSSPISKLPQRLKIGRLKAPVERVVLRWVNAHLSDPYGISVHDMDRSWRDGIAFNALIHRAKPELVDMEQVRRSQPRDNLEQAFRLARDYLQIRPLLDVEDMLCEKPDKRSVITYVSQFIRSPSLVCPIAAGPVMDDRSLLLWVESTLLTLRDSSAAPVLDQYQTHLSLRKEYFDRRHAYLSLRENSTTLPRDEWNRIDSGWKKIGDLLTEQSHGFENELPASLSGLAQWLCTAEQIIRRPIELRVDDAQQTLSRINETVEQHRAYFADYPSRLERFQSVYLSRRVENREIGGEFLGPLKTRLDAVGHEAPRRLEHLHHLQSHYMILAYLESLNQKMELWKSGNSASLVQRWIKEYKAESEAAPEKKLRRLIAHLKEVTSEATDESYERILKQCEESSAEVIEKFVEMRHYLDSLLSYWREFESCLTKVEEKVNRSERQKRNLMDADANELIRRAEHARDGIARMASANGRETANTRLAELRRRIASLSRYSLGGRLVADVEVSGARAAISPVEKPSQTAAMPTSMVASALKPSTSLRLQAWIEEAQQKLAIMVTNLSQLDDLMQQISECQKDVQSVESERMALLKMRGTSEGSIAEYRKMRKAVQARAESIKIVRPLFSAFEKNHKIVQTWINEEKRDQSEYGQKTDALNNMKFLLESLSREEYSTWIDTKDMSSRLDVLLKNFKKCTTAEEESTKQHAAEEQIAALLADKEKLIKKREQSWSDYEQTQRDMLEIDRKLQEYMPFKEGLGELDTLWIRKQRAADTLRSIVAEGAKLEELAQNEKRTVALASLADQLDSLIGQCAALTETSLFKLRDDCLHKLTVFRSTVGRSLQGAELRVKELSLVGETDLQVAAKVLKDIEQEAQRLSESERERLEGAIKEASEVIRVKMDLFARLQRFYETIVAIKNENAAWNTISSSQARDVHGRLDELLSRIETEYAPEANTLCAQIETVQASFFQLECDRVKEKFRLLVMQLNKLADLMAKRKLFLLKFEEFQKFVKNAEGNLLGSIRDASEGKQVDMQRITNEMTCVFDKLNVLGDELAECQVGANMTITDATITDAVTRIRNLPLFTFEEKVGEFSDHFQRFLDLTSELQNSFTIGVAQFDDAESSLSLILQLQEDEREETRLMESLERLADELRDAEKERAAEIVVKVKQVVPQRQESRRIIIEDHIEKLIIQMTQELDEIESGFDKEIGEKNLQAVEKIEANKWKPFIVKLKKMKSLTTENERWRSISDQMGKREFEIDERISKFKEMMAKKIHRQEKLVKKLASFHEWLNLVDEDFASIQGWPPENETAIKEALLNIRKVCLKQQKFIKKLKSAKLPPPHSAEAEICCERFQVTLEKISSYGIEEGSNIPSSVTYLLPSTSMQSQSSLYSWSSSGTEEEAEEERLNEMEGVPEEIVGYASDLVQRISTAEGLMEIRQLFPEIDAELNDIAKSLSVLNADYARSLKPLSQAQGDLKALKGLQARRKLLETECEKFSSKLDGDELAILRSFIHQSRSLEGPIQDFMDELRKEIDDEIALRTNYENIMMELNRLNDDVSHRTKSAVTEMRQQVENVEAELALLRAQCSQRRNYVENSIEGSSPAASPGASRRKRIILMVSRTVTTIIQVVEDELRRSPGSKEKDLLEFRQKLEEMNASIEESHDEKGIEVLITSAKNLDEDLRNILNCDFSKQRKDELEASLATAHEGRVELERILRALQREHPPSTDVSACVENIIALITSLQALEIGISEQIQARAQGDVVIEEAGASETSEQEENAVKMVAELRGLLEEEESILGDKHLAADIIEETIEKVERVLSESRRLQSVMPTHTLYEDLRVLIAELESINGKLIERHNAYLTFKNECRFVSDLVDKVLADVTDTDRKRQSTDELIETIERLQKDEEELAKMDGSSMIRIQELCEMLKPMEVACAETRLLQADVDRAKQLLSEAIKDKIREKETVEHVQKEIAELDDMLQKGEEVLLTEEELKRSDDSTLLAANVKITEEIEQSLLATLEQINASDLERLSEEQQADVEKKRERTHWMLDRIRALREALTLLLDSLRAWNADKDVLKSATVALADQARELVDSYANNAQPYTTACNDIKKANDLLNRINEDQQKLSDVNQRLKTTLPECKAALDDANKMVADLASASSDVRELLTPLTDDVNKQKELLDEQDTISAKLNELSDRAVELLASAEDSKRAEIDEIRHQLDGVKQQLNDLQRKQEMPIRLVFHPEALKVDSLLNQLENVERVLSEKQEHLAAQLVLVALTSTIARETAQLRDAIESAQKVEDDAHADINELQKAIDVLKNARAHLEALKDAYDQIEQSPDTDTLRTQTLDEQTTLSENYEAVERALEDRLENLKHFNEDAAKFEMGLSQLDDIIREQGTPSAEMELSSIDSIIQRCNDLRPTLDQLAESVQSLSPLIEPASRVDALNIRQRETKHKLKALRDDVIRLKEEHDAENALAAAIDDLERTLTDAECGFEQTEASLTALQLFCDVPLRTVADKITLVDEIQSDIVTPKIEQLRQEKRALEGRYTSLAERANEKFEEAKQQNELITDIDTKLNNIQKDADALCNKYTIPQELSTAIEDVNRIEALLEQLPESSQISHVTDRQLQEQLSKHLDAIQLSLKGLLVPLEKDVLKEQELLRDIRSALSELTSTGDDVVAIDPEIEPNEQLDNVAHLGDNLRQLKGKVEKLERRLQSPEGLIKRTPLSDDLSVRIAQLQDALENKKQQLTDRAKLQTLAPEISLITESVQGRLEEIELSSLQSVDEQSAILQDLESKKQQLESLIGNIPAGSEGDELRERSFWHLGQLNDLLGRLAAAVGDKLAALAAFNATKDEVQAQLSLIDAPVKVRLEPDSVQAINDRIGELNDKLSNAEKLSNKLGSIDEAELDAEKLAEKQTLLLAIEAAKHRIKDERDSAQQQLDRAIALEKTRAECEQLTADLAALVAEATKLLSDSDAVPTMFATTADAFVLPLEHAKQVLNNAPAEDAQFIHLNALVSEAKDAHSALLHRADIWRQFVAERDSATDQLEVMRAPLDEIESKALRPLEEVMHDFNILKGANDELDKLKTTMIRLQNLSEQLDPLESAYSDVRFFDVDVEQTQQQYEDLMSLMDNELHDENILRESAEQLQRELDRLKEELAAALTNEQLQEVLNHEMPALQAQLGLLESKHSDAKRSRAHVDRASVPPIDALACELEDIGQLTRKKLSDVAEAEKQEKIVMIKLELERLRSMPLDEGQLISIEEHLQQLPTEDEQTKELVMQLQKIRADKEMREAFERSLQQTLASISQRLNELDATAKPLIESTTMSKDKKKISKKQQQHMAVIEAEVDALNAVLSQIEHTILPQLDELSQHSQQSAVQLPSLQAEHQRAQKIIDECKEAIDDKIREKETVEHVQKEIAELDDMLQKGEEVLLTEEELKRSDDSTLLAANVKITEEIEQSLLATLEQINASDLERLSEEQQADVEKKRERTHWMLDRIRALREALTLLLDSLRAWNADKDVLKSATVALADQARELVDSYANNAQPYTTACNDIKKANDLLNRINEDQQKLSDVNQRLKTTLPECKAALDDANKMVADLASASSDVRELLTPLTDDVNKQKELLDEQDTISAKLNELSDRAVELLASAEDSKRAEIDEIRHQLDGVKQQLNDLQRKQEMPIRLVFHPEALKVDSLLNQLENVERVLSEKQEHLAAQLVLVALTSTIARETAQLRDAIESAQKVEDDAHADINELQKAIDVLKNARAHLEALKDAYDQIEQSPDTDTLRTQTLDEQTTLSENYEAVERALEDRLENLKHFNEDAAKFEMGLSQLDDIIREQGTPSAEMELSSIDSIIQRCNDLRPTLDQLAESVQSLSPLIEPASRVDALNIRQRETKHKLKALRDDVIRLKEEHDAENALAAAIDDLERTLTDAECGFEQTEASLTALQLFCDVPLRTVADKITLVDEIQSDIVTPKIEQLRQEKRALEGRYTSLAERANEKFEEAKQQNELITDIDTKLNNIQKDADALCNKYTIPQELSTAIEDVNRIEALLEQLPESSQISHVTDRQLQEQLSKHLDAIQLSLKGLLVPLEKDVLKEQELLRDIRSALSELTSTGDDVVAIDPEIEPNEQLDNVAHLGDNLRQLKGKVEKLERRLQSPEGLIKRTPLSDDLSVRIAQLQDALENKKQQLTDRAKLQTLAPEISLITESVQGRLEEIELSSLQSVDEQSAILQDLESKKQQLESLIGNIPAGSEGDELRERSFWHLGQLNDLLGRLAAAVGDKLAALAAFNATKDEVQAQLSLIDAPVKVRLEPDSVQAINDRIGELNDKLSNAEKLSNKLGSIDEAELDAEKLAEKQTLLLAIEAAKHRIKDERDSAQQQLDRAIALEKTRAECEQLTADLAALVAEATKLLSDSDAVPTMFATTADAFVLPLEHAKQVLNNAPAEDAQFIHLNALVSEAKDAHSALLHRADIWRQFVAERDSATDQLEVMRAPLDEIELRRRRSFDEVLQDLEALKELHLKWSVIKNLSPRLLSLSSELHPLFTALQDARLFASNVEIVERRFENLIDSMSAEFRVREELVRSLDMISHELRSIHAAFDGQRLSVHRLLEIRQQLQGLRAHLTLLDEDITKFNANRLYLIEEEEISTGRNFDRLQQIEDALKSVEAVEDQVGYDIEAAAEVLAAVFPDRDPRSIMREKGIPFDDLSSSDGCKSDLEVEVEEGAAADVPLSPIPDDPAPARSHYERQRSRWRRILRTALPLQAMLVLLLGAACLVPHCDDEYCCQLLNNFARSFDPSLDFVNGPPPF</sequence>
<protein>
    <submittedName>
        <fullName evidence="19">Nuclear anchorage protein 1</fullName>
    </submittedName>
</protein>
<dbReference type="GO" id="GO:0007010">
    <property type="term" value="P:cytoskeleton organization"/>
    <property type="evidence" value="ECO:0007669"/>
    <property type="project" value="TreeGrafter"/>
</dbReference>
<dbReference type="SUPFAM" id="SSF47576">
    <property type="entry name" value="Calponin-homology domain, CH-domain"/>
    <property type="match status" value="1"/>
</dbReference>
<dbReference type="Pfam" id="PF24531">
    <property type="entry name" value="ANC1_spectrin"/>
    <property type="match status" value="4"/>
</dbReference>
<keyword evidence="6" id="KW-0677">Repeat</keyword>
<dbReference type="InterPro" id="IPR012315">
    <property type="entry name" value="KASH"/>
</dbReference>
<dbReference type="InterPro" id="IPR001715">
    <property type="entry name" value="CH_dom"/>
</dbReference>
<feature type="coiled-coil region" evidence="16">
    <location>
        <begin position="3517"/>
        <end position="3568"/>
    </location>
</feature>
<evidence type="ECO:0000256" key="1">
    <source>
        <dbReference type="ARBA" id="ARBA00004245"/>
    </source>
</evidence>
<reference evidence="19" key="1">
    <citation type="journal article" date="2011" name="Genome Res.">
        <title>Deep small RNA sequencing from the nematode Ascaris reveals conservation, functional diversification, and novel developmental profiles.</title>
        <authorList>
            <person name="Wang J."/>
            <person name="Czech B."/>
            <person name="Crunk A."/>
            <person name="Wallace A."/>
            <person name="Mitreva M."/>
            <person name="Hannon G.J."/>
            <person name="Davis R.E."/>
        </authorList>
    </citation>
    <scope>NUCLEOTIDE SEQUENCE</scope>
</reference>
<dbReference type="PROSITE" id="PS00020">
    <property type="entry name" value="ACTININ_2"/>
    <property type="match status" value="1"/>
</dbReference>
<dbReference type="Pfam" id="PF24611">
    <property type="entry name" value="Spectrin_Anc-1"/>
    <property type="match status" value="3"/>
</dbReference>
<comment type="similarity">
    <text evidence="3">Belongs to the nesprin family.</text>
</comment>
<dbReference type="GO" id="GO:0019894">
    <property type="term" value="F:kinesin binding"/>
    <property type="evidence" value="ECO:0007669"/>
    <property type="project" value="TreeGrafter"/>
</dbReference>
<dbReference type="GO" id="GO:0005856">
    <property type="term" value="C:cytoskeleton"/>
    <property type="evidence" value="ECO:0007669"/>
    <property type="project" value="UniProtKB-SubCell"/>
</dbReference>
<evidence type="ECO:0000256" key="6">
    <source>
        <dbReference type="ARBA" id="ARBA00022737"/>
    </source>
</evidence>
<evidence type="ECO:0000256" key="11">
    <source>
        <dbReference type="ARBA" id="ARBA00023212"/>
    </source>
</evidence>
<dbReference type="PANTHER" id="PTHR21524">
    <property type="entry name" value="SPECTRIN REPEAT CONTAINING NUCLEAR ENVELOPE PROTEIN 2"/>
    <property type="match status" value="1"/>
</dbReference>
<feature type="topological domain" description="Perinuclear space" evidence="15">
    <location>
        <begin position="4918"/>
        <end position="4947"/>
    </location>
</feature>
<keyword evidence="4" id="KW-0963">Cytoplasm</keyword>
<dbReference type="Gene3D" id="1.20.58.60">
    <property type="match status" value="2"/>
</dbReference>
<dbReference type="InterPro" id="IPR057134">
    <property type="entry name" value="Spectrin_Anc-1_3"/>
</dbReference>
<keyword evidence="5 15" id="KW-0812">Transmembrane</keyword>
<evidence type="ECO:0000256" key="9">
    <source>
        <dbReference type="ARBA" id="ARBA00023136"/>
    </source>
</evidence>
<feature type="coiled-coil region" evidence="16">
    <location>
        <begin position="2672"/>
        <end position="2710"/>
    </location>
</feature>
<feature type="topological domain" description="Cytoplasmic" evidence="15">
    <location>
        <begin position="1"/>
        <end position="4896"/>
    </location>
</feature>
<evidence type="ECO:0000256" key="3">
    <source>
        <dbReference type="ARBA" id="ARBA00008619"/>
    </source>
</evidence>
<dbReference type="InterPro" id="IPR001589">
    <property type="entry name" value="Actinin_actin-bd_CS"/>
</dbReference>
<evidence type="ECO:0000259" key="18">
    <source>
        <dbReference type="PROSITE" id="PS51049"/>
    </source>
</evidence>
<dbReference type="PROSITE" id="PS50021">
    <property type="entry name" value="CH"/>
    <property type="match status" value="2"/>
</dbReference>
<feature type="domain" description="Calponin-homology (CH)" evidence="17">
    <location>
        <begin position="20"/>
        <end position="127"/>
    </location>
</feature>
<feature type="domain" description="Calponin-homology (CH)" evidence="17">
    <location>
        <begin position="174"/>
        <end position="279"/>
    </location>
</feature>
<dbReference type="PROSITE" id="PS00019">
    <property type="entry name" value="ACTININ_1"/>
    <property type="match status" value="1"/>
</dbReference>
<dbReference type="SMART" id="SM00033">
    <property type="entry name" value="CH"/>
    <property type="match status" value="2"/>
</dbReference>
<evidence type="ECO:0000256" key="2">
    <source>
        <dbReference type="ARBA" id="ARBA00004528"/>
    </source>
</evidence>
<dbReference type="GO" id="GO:0007097">
    <property type="term" value="P:nuclear migration"/>
    <property type="evidence" value="ECO:0007669"/>
    <property type="project" value="TreeGrafter"/>
</dbReference>
<dbReference type="PROSITE" id="PS51049">
    <property type="entry name" value="KASH"/>
    <property type="match status" value="1"/>
</dbReference>
<evidence type="ECO:0000256" key="10">
    <source>
        <dbReference type="ARBA" id="ARBA00023203"/>
    </source>
</evidence>